<protein>
    <submittedName>
        <fullName evidence="1">Uncharacterized protein</fullName>
    </submittedName>
</protein>
<evidence type="ECO:0000313" key="1">
    <source>
        <dbReference type="EMBL" id="KAK4112116.1"/>
    </source>
</evidence>
<dbReference type="Proteomes" id="UP001302812">
    <property type="component" value="Unassembled WGS sequence"/>
</dbReference>
<dbReference type="GeneID" id="89932630"/>
<gene>
    <name evidence="1" type="ORF">N656DRAFT_109617</name>
</gene>
<dbReference type="AlphaFoldDB" id="A0AAN6YRF5"/>
<reference evidence="1" key="1">
    <citation type="journal article" date="2023" name="Mol. Phylogenet. Evol.">
        <title>Genome-scale phylogeny and comparative genomics of the fungal order Sordariales.</title>
        <authorList>
            <person name="Hensen N."/>
            <person name="Bonometti L."/>
            <person name="Westerberg I."/>
            <person name="Brannstrom I.O."/>
            <person name="Guillou S."/>
            <person name="Cros-Aarteil S."/>
            <person name="Calhoun S."/>
            <person name="Haridas S."/>
            <person name="Kuo A."/>
            <person name="Mondo S."/>
            <person name="Pangilinan J."/>
            <person name="Riley R."/>
            <person name="LaButti K."/>
            <person name="Andreopoulos B."/>
            <person name="Lipzen A."/>
            <person name="Chen C."/>
            <person name="Yan M."/>
            <person name="Daum C."/>
            <person name="Ng V."/>
            <person name="Clum A."/>
            <person name="Steindorff A."/>
            <person name="Ohm R.A."/>
            <person name="Martin F."/>
            <person name="Silar P."/>
            <person name="Natvig D.O."/>
            <person name="Lalanne C."/>
            <person name="Gautier V."/>
            <person name="Ament-Velasquez S.L."/>
            <person name="Kruys A."/>
            <person name="Hutchinson M.I."/>
            <person name="Powell A.J."/>
            <person name="Barry K."/>
            <person name="Miller A.N."/>
            <person name="Grigoriev I.V."/>
            <person name="Debuchy R."/>
            <person name="Gladieux P."/>
            <person name="Hiltunen Thoren M."/>
            <person name="Johannesson H."/>
        </authorList>
    </citation>
    <scope>NUCLEOTIDE SEQUENCE</scope>
    <source>
        <strain evidence="1">CBS 508.74</strain>
    </source>
</reference>
<reference evidence="1" key="2">
    <citation type="submission" date="2023-05" db="EMBL/GenBank/DDBJ databases">
        <authorList>
            <consortium name="Lawrence Berkeley National Laboratory"/>
            <person name="Steindorff A."/>
            <person name="Hensen N."/>
            <person name="Bonometti L."/>
            <person name="Westerberg I."/>
            <person name="Brannstrom I.O."/>
            <person name="Guillou S."/>
            <person name="Cros-Aarteil S."/>
            <person name="Calhoun S."/>
            <person name="Haridas S."/>
            <person name="Kuo A."/>
            <person name="Mondo S."/>
            <person name="Pangilinan J."/>
            <person name="Riley R."/>
            <person name="Labutti K."/>
            <person name="Andreopoulos B."/>
            <person name="Lipzen A."/>
            <person name="Chen C."/>
            <person name="Yanf M."/>
            <person name="Daum C."/>
            <person name="Ng V."/>
            <person name="Clum A."/>
            <person name="Ohm R."/>
            <person name="Martin F."/>
            <person name="Silar P."/>
            <person name="Natvig D."/>
            <person name="Lalanne C."/>
            <person name="Gautier V."/>
            <person name="Ament-Velasquez S.L."/>
            <person name="Kruys A."/>
            <person name="Hutchinson M.I."/>
            <person name="Powell A.J."/>
            <person name="Barry K."/>
            <person name="Miller A.N."/>
            <person name="Grigoriev I.V."/>
            <person name="Debuchy R."/>
            <person name="Gladieux P."/>
            <person name="Thoren M.H."/>
            <person name="Johannesson H."/>
        </authorList>
    </citation>
    <scope>NUCLEOTIDE SEQUENCE</scope>
    <source>
        <strain evidence="1">CBS 508.74</strain>
    </source>
</reference>
<proteinExistence type="predicted"/>
<accession>A0AAN6YRF5</accession>
<name>A0AAN6YRF5_9PEZI</name>
<sequence>MMDRLSCLVSAFGVAVVRDRSGRSHITKYKHIPRARDGMPSSTVIHSVSRDRLVTRCCVVGQPAQPSPMPDHY</sequence>
<dbReference type="RefSeq" id="XP_064669686.1">
    <property type="nucleotide sequence ID" value="XM_064808507.1"/>
</dbReference>
<evidence type="ECO:0000313" key="2">
    <source>
        <dbReference type="Proteomes" id="UP001302812"/>
    </source>
</evidence>
<comment type="caution">
    <text evidence="1">The sequence shown here is derived from an EMBL/GenBank/DDBJ whole genome shotgun (WGS) entry which is preliminary data.</text>
</comment>
<keyword evidence="2" id="KW-1185">Reference proteome</keyword>
<dbReference type="EMBL" id="MU853343">
    <property type="protein sequence ID" value="KAK4112116.1"/>
    <property type="molecule type" value="Genomic_DNA"/>
</dbReference>
<organism evidence="1 2">
    <name type="scientific">Canariomyces notabilis</name>
    <dbReference type="NCBI Taxonomy" id="2074819"/>
    <lineage>
        <taxon>Eukaryota</taxon>
        <taxon>Fungi</taxon>
        <taxon>Dikarya</taxon>
        <taxon>Ascomycota</taxon>
        <taxon>Pezizomycotina</taxon>
        <taxon>Sordariomycetes</taxon>
        <taxon>Sordariomycetidae</taxon>
        <taxon>Sordariales</taxon>
        <taxon>Chaetomiaceae</taxon>
        <taxon>Canariomyces</taxon>
    </lineage>
</organism>